<dbReference type="InParanoid" id="L9KI12"/>
<keyword evidence="2" id="KW-1185">Reference proteome</keyword>
<reference evidence="2" key="2">
    <citation type="journal article" date="2013" name="Nat. Commun.">
        <title>Genome of the Chinese tree shrew.</title>
        <authorList>
            <person name="Fan Y."/>
            <person name="Huang Z.Y."/>
            <person name="Cao C.C."/>
            <person name="Chen C.S."/>
            <person name="Chen Y.X."/>
            <person name="Fan D.D."/>
            <person name="He J."/>
            <person name="Hou H.L."/>
            <person name="Hu L."/>
            <person name="Hu X.T."/>
            <person name="Jiang X.T."/>
            <person name="Lai R."/>
            <person name="Lang Y.S."/>
            <person name="Liang B."/>
            <person name="Liao S.G."/>
            <person name="Mu D."/>
            <person name="Ma Y.Y."/>
            <person name="Niu Y.Y."/>
            <person name="Sun X.Q."/>
            <person name="Xia J.Q."/>
            <person name="Xiao J."/>
            <person name="Xiong Z.Q."/>
            <person name="Xu L."/>
            <person name="Yang L."/>
            <person name="Zhang Y."/>
            <person name="Zhao W."/>
            <person name="Zhao X.D."/>
            <person name="Zheng Y.T."/>
            <person name="Zhou J.M."/>
            <person name="Zhu Y.B."/>
            <person name="Zhang G.J."/>
            <person name="Wang J."/>
            <person name="Yao Y.G."/>
        </authorList>
    </citation>
    <scope>NUCLEOTIDE SEQUENCE [LARGE SCALE GENOMIC DNA]</scope>
</reference>
<evidence type="ECO:0000313" key="1">
    <source>
        <dbReference type="EMBL" id="ELW62530.1"/>
    </source>
</evidence>
<organism evidence="1 2">
    <name type="scientific">Tupaia chinensis</name>
    <name type="common">Chinese tree shrew</name>
    <name type="synonym">Tupaia belangeri chinensis</name>
    <dbReference type="NCBI Taxonomy" id="246437"/>
    <lineage>
        <taxon>Eukaryota</taxon>
        <taxon>Metazoa</taxon>
        <taxon>Chordata</taxon>
        <taxon>Craniata</taxon>
        <taxon>Vertebrata</taxon>
        <taxon>Euteleostomi</taxon>
        <taxon>Mammalia</taxon>
        <taxon>Eutheria</taxon>
        <taxon>Euarchontoglires</taxon>
        <taxon>Scandentia</taxon>
        <taxon>Tupaiidae</taxon>
        <taxon>Tupaia</taxon>
    </lineage>
</organism>
<accession>L9KI12</accession>
<dbReference type="Proteomes" id="UP000011518">
    <property type="component" value="Unassembled WGS sequence"/>
</dbReference>
<evidence type="ECO:0000313" key="2">
    <source>
        <dbReference type="Proteomes" id="UP000011518"/>
    </source>
</evidence>
<dbReference type="AlphaFoldDB" id="L9KI12"/>
<sequence length="106" mass="11378">MALSPGPKASDPCDQAPVHLTCSNWVSVLLSSSDTQAQSWSLPRYSRPAAKVLSPKLPPQGLASLWKGIRLTLVQTHPETPQHQLARNSGQEAPLTKTVAPLSGCW</sequence>
<gene>
    <name evidence="1" type="ORF">TREES_T100010804</name>
</gene>
<proteinExistence type="predicted"/>
<name>L9KI12_TUPCH</name>
<protein>
    <submittedName>
        <fullName evidence="1">Uncharacterized protein</fullName>
    </submittedName>
</protein>
<reference evidence="2" key="1">
    <citation type="submission" date="2012-07" db="EMBL/GenBank/DDBJ databases">
        <title>Genome of the Chinese tree shrew, a rising model animal genetically related to primates.</title>
        <authorList>
            <person name="Zhang G."/>
            <person name="Fan Y."/>
            <person name="Yao Y."/>
            <person name="Huang Z."/>
        </authorList>
    </citation>
    <scope>NUCLEOTIDE SEQUENCE [LARGE SCALE GENOMIC DNA]</scope>
</reference>
<dbReference type="EMBL" id="KB320810">
    <property type="protein sequence ID" value="ELW62530.1"/>
    <property type="molecule type" value="Genomic_DNA"/>
</dbReference>